<dbReference type="Proteomes" id="UP000243719">
    <property type="component" value="Unassembled WGS sequence"/>
</dbReference>
<feature type="domain" description="HTH lysR-type" evidence="5">
    <location>
        <begin position="1"/>
        <end position="64"/>
    </location>
</feature>
<dbReference type="STRING" id="1770053.SAMN05216551_10520"/>
<proteinExistence type="inferred from homology"/>
<dbReference type="PROSITE" id="PS50931">
    <property type="entry name" value="HTH_LYSR"/>
    <property type="match status" value="1"/>
</dbReference>
<evidence type="ECO:0000313" key="6">
    <source>
        <dbReference type="EMBL" id="SDV48355.1"/>
    </source>
</evidence>
<dbReference type="PRINTS" id="PR00039">
    <property type="entry name" value="HTHLYSR"/>
</dbReference>
<evidence type="ECO:0000259" key="5">
    <source>
        <dbReference type="PROSITE" id="PS50931"/>
    </source>
</evidence>
<sequence>MKIRDLPPMATLRAFEAASRLQSFTGAAEELFVTHGAVSQQVRALEAQLGVSLFVRKGKRVTNTEAGQRYARKIAAALQQLADASDEVAEQGRERRLVISTLPSFAARWLMPRIGSFIEAHPDIDLELRASTELVDLQREGVDVAIRHGSGHYPGLHVEKLMDEYYFAACSPNFNDGILPATPRELIESPLLHSSRDESWRAWLDRAGLHEVAEPTRGSRYFDSTYLLDAAIAGHGVALVRHTIALADIAEGRLVKLFDIEVPASFALFFVCTPSRLALPRVQLFRAWLLETMAAFQAEQQRIRLSAAQAGGDRRAAP</sequence>
<dbReference type="NCBIfam" id="NF008352">
    <property type="entry name" value="PRK11139.1"/>
    <property type="match status" value="1"/>
</dbReference>
<dbReference type="InterPro" id="IPR058163">
    <property type="entry name" value="LysR-type_TF_proteobact-type"/>
</dbReference>
<keyword evidence="7" id="KW-1185">Reference proteome</keyword>
<organism evidence="6 7">
    <name type="scientific">Chitinasiproducens palmae</name>
    <dbReference type="NCBI Taxonomy" id="1770053"/>
    <lineage>
        <taxon>Bacteria</taxon>
        <taxon>Pseudomonadati</taxon>
        <taxon>Pseudomonadota</taxon>
        <taxon>Betaproteobacteria</taxon>
        <taxon>Burkholderiales</taxon>
        <taxon>Burkholderiaceae</taxon>
        <taxon>Chitinasiproducens</taxon>
    </lineage>
</organism>
<dbReference type="SUPFAM" id="SSF53850">
    <property type="entry name" value="Periplasmic binding protein-like II"/>
    <property type="match status" value="1"/>
</dbReference>
<dbReference type="Pfam" id="PF03466">
    <property type="entry name" value="LysR_substrate"/>
    <property type="match status" value="1"/>
</dbReference>
<dbReference type="GO" id="GO:0003700">
    <property type="term" value="F:DNA-binding transcription factor activity"/>
    <property type="evidence" value="ECO:0007669"/>
    <property type="project" value="InterPro"/>
</dbReference>
<accession>A0A1H2PNV6</accession>
<dbReference type="EMBL" id="FNLO01000005">
    <property type="protein sequence ID" value="SDV48355.1"/>
    <property type="molecule type" value="Genomic_DNA"/>
</dbReference>
<dbReference type="FunFam" id="1.10.10.10:FF:000038">
    <property type="entry name" value="Glycine cleavage system transcriptional activator"/>
    <property type="match status" value="1"/>
</dbReference>
<gene>
    <name evidence="6" type="ORF">SAMN05216551_10520</name>
</gene>
<reference evidence="7" key="1">
    <citation type="submission" date="2016-09" db="EMBL/GenBank/DDBJ databases">
        <authorList>
            <person name="Varghese N."/>
            <person name="Submissions S."/>
        </authorList>
    </citation>
    <scope>NUCLEOTIDE SEQUENCE [LARGE SCALE GENOMIC DNA]</scope>
    <source>
        <strain evidence="7">JS23</strain>
    </source>
</reference>
<evidence type="ECO:0000256" key="2">
    <source>
        <dbReference type="ARBA" id="ARBA00023015"/>
    </source>
</evidence>
<dbReference type="InterPro" id="IPR005119">
    <property type="entry name" value="LysR_subst-bd"/>
</dbReference>
<dbReference type="PANTHER" id="PTHR30537:SF79">
    <property type="entry name" value="TRANSCRIPTIONAL REGULATOR-RELATED"/>
    <property type="match status" value="1"/>
</dbReference>
<dbReference type="Gene3D" id="1.10.10.10">
    <property type="entry name" value="Winged helix-like DNA-binding domain superfamily/Winged helix DNA-binding domain"/>
    <property type="match status" value="1"/>
</dbReference>
<keyword evidence="4" id="KW-0804">Transcription</keyword>
<dbReference type="CDD" id="cd08432">
    <property type="entry name" value="PBP2_GcdR_TrpI_HvrB_AmpR_like"/>
    <property type="match status" value="1"/>
</dbReference>
<dbReference type="Pfam" id="PF00126">
    <property type="entry name" value="HTH_1"/>
    <property type="match status" value="1"/>
</dbReference>
<dbReference type="OrthoDB" id="5526340at2"/>
<dbReference type="GO" id="GO:0043565">
    <property type="term" value="F:sequence-specific DNA binding"/>
    <property type="evidence" value="ECO:0007669"/>
    <property type="project" value="TreeGrafter"/>
</dbReference>
<evidence type="ECO:0000256" key="1">
    <source>
        <dbReference type="ARBA" id="ARBA00009437"/>
    </source>
</evidence>
<keyword evidence="2" id="KW-0805">Transcription regulation</keyword>
<evidence type="ECO:0000313" key="7">
    <source>
        <dbReference type="Proteomes" id="UP000243719"/>
    </source>
</evidence>
<name>A0A1H2PNV6_9BURK</name>
<dbReference type="InterPro" id="IPR036390">
    <property type="entry name" value="WH_DNA-bd_sf"/>
</dbReference>
<dbReference type="SUPFAM" id="SSF46785">
    <property type="entry name" value="Winged helix' DNA-binding domain"/>
    <property type="match status" value="1"/>
</dbReference>
<evidence type="ECO:0000256" key="3">
    <source>
        <dbReference type="ARBA" id="ARBA00023125"/>
    </source>
</evidence>
<keyword evidence="3" id="KW-0238">DNA-binding</keyword>
<protein>
    <submittedName>
        <fullName evidence="6">LysR family transcriptional regulator, glycine cleavage system transcriptional activator</fullName>
    </submittedName>
</protein>
<dbReference type="Gene3D" id="3.40.190.10">
    <property type="entry name" value="Periplasmic binding protein-like II"/>
    <property type="match status" value="2"/>
</dbReference>
<dbReference type="PANTHER" id="PTHR30537">
    <property type="entry name" value="HTH-TYPE TRANSCRIPTIONAL REGULATOR"/>
    <property type="match status" value="1"/>
</dbReference>
<dbReference type="AlphaFoldDB" id="A0A1H2PNV6"/>
<dbReference type="InterPro" id="IPR000847">
    <property type="entry name" value="LysR_HTH_N"/>
</dbReference>
<dbReference type="RefSeq" id="WP_091907480.1">
    <property type="nucleotide sequence ID" value="NZ_FNLO01000005.1"/>
</dbReference>
<dbReference type="InterPro" id="IPR036388">
    <property type="entry name" value="WH-like_DNA-bd_sf"/>
</dbReference>
<comment type="similarity">
    <text evidence="1">Belongs to the LysR transcriptional regulatory family.</text>
</comment>
<evidence type="ECO:0000256" key="4">
    <source>
        <dbReference type="ARBA" id="ARBA00023163"/>
    </source>
</evidence>
<dbReference type="GO" id="GO:0006351">
    <property type="term" value="P:DNA-templated transcription"/>
    <property type="evidence" value="ECO:0007669"/>
    <property type="project" value="TreeGrafter"/>
</dbReference>